<feature type="chain" id="PRO_5016829968" description="Lipoprotein" evidence="2">
    <location>
        <begin position="24"/>
        <end position="186"/>
    </location>
</feature>
<name>A0A380RV18_FIBSU</name>
<proteinExistence type="predicted"/>
<gene>
    <name evidence="3" type="ORF">SAMN05661053_0655</name>
</gene>
<feature type="signal peptide" evidence="2">
    <location>
        <begin position="1"/>
        <end position="23"/>
    </location>
</feature>
<reference evidence="3 4" key="1">
    <citation type="submission" date="2017-08" db="EMBL/GenBank/DDBJ databases">
        <authorList>
            <person name="de Groot N.N."/>
        </authorList>
    </citation>
    <scope>NUCLEOTIDE SEQUENCE [LARGE SCALE GENOMIC DNA]</scope>
    <source>
        <strain evidence="3 4">HM2</strain>
    </source>
</reference>
<organism evidence="3 4">
    <name type="scientific">Fibrobacter succinogenes</name>
    <name type="common">Bacteroides succinogenes</name>
    <dbReference type="NCBI Taxonomy" id="833"/>
    <lineage>
        <taxon>Bacteria</taxon>
        <taxon>Pseudomonadati</taxon>
        <taxon>Fibrobacterota</taxon>
        <taxon>Fibrobacteria</taxon>
        <taxon>Fibrobacterales</taxon>
        <taxon>Fibrobacteraceae</taxon>
        <taxon>Fibrobacter</taxon>
    </lineage>
</organism>
<feature type="region of interest" description="Disordered" evidence="1">
    <location>
        <begin position="142"/>
        <end position="186"/>
    </location>
</feature>
<evidence type="ECO:0000256" key="1">
    <source>
        <dbReference type="SAM" id="MobiDB-lite"/>
    </source>
</evidence>
<evidence type="ECO:0000313" key="4">
    <source>
        <dbReference type="Proteomes" id="UP000255423"/>
    </source>
</evidence>
<protein>
    <recommendedName>
        <fullName evidence="5">Lipoprotein</fullName>
    </recommendedName>
</protein>
<feature type="compositionally biased region" description="Acidic residues" evidence="1">
    <location>
        <begin position="162"/>
        <end position="173"/>
    </location>
</feature>
<evidence type="ECO:0000313" key="3">
    <source>
        <dbReference type="EMBL" id="SUQ19423.1"/>
    </source>
</evidence>
<dbReference type="EMBL" id="UHJL01000001">
    <property type="protein sequence ID" value="SUQ19423.1"/>
    <property type="molecule type" value="Genomic_DNA"/>
</dbReference>
<evidence type="ECO:0008006" key="5">
    <source>
        <dbReference type="Google" id="ProtNLM"/>
    </source>
</evidence>
<keyword evidence="2" id="KW-0732">Signal</keyword>
<evidence type="ECO:0000256" key="2">
    <source>
        <dbReference type="SAM" id="SignalP"/>
    </source>
</evidence>
<dbReference type="AlphaFoldDB" id="A0A380RV18"/>
<dbReference type="Proteomes" id="UP000255423">
    <property type="component" value="Unassembled WGS sequence"/>
</dbReference>
<sequence>MKTKILSILLLAAVSVNLTGCFAGRSSIVASQYGSKPYDIYLNGNPICRLGSDEDCTVQTRGTRAGGQLEAYMDGQRVGSVNIHREVTFMSILFMPVTYCLSFWLYKAYPDEIEIPIDSYVLRTGNSNSGFNNGGSVWDRPYTSSKKVEKTVKPVESVQEPTEVESTYEDSNSEAEPTAVRKSVWD</sequence>
<dbReference type="RefSeq" id="WP_109572066.1">
    <property type="nucleotide sequence ID" value="NZ_UHJL01000001.1"/>
</dbReference>
<accession>A0A380RV18</accession>